<dbReference type="SUPFAM" id="SSF117018">
    <property type="entry name" value="ATP-dependent DNA ligase DNA-binding domain"/>
    <property type="match status" value="1"/>
</dbReference>
<name>A0A978VLC8_ZIZJJ</name>
<evidence type="ECO:0000256" key="10">
    <source>
        <dbReference type="SAM" id="MobiDB-lite"/>
    </source>
</evidence>
<dbReference type="AlphaFoldDB" id="A0A978VLC8"/>
<dbReference type="InterPro" id="IPR012310">
    <property type="entry name" value="DNA_ligase_ATP-dep_cent"/>
</dbReference>
<dbReference type="Gene3D" id="1.10.3260.10">
    <property type="entry name" value="DNA ligase, ATP-dependent, N-terminal domain"/>
    <property type="match status" value="1"/>
</dbReference>
<evidence type="ECO:0000256" key="7">
    <source>
        <dbReference type="ARBA" id="ARBA00023172"/>
    </source>
</evidence>
<keyword evidence="6" id="KW-0067">ATP-binding</keyword>
<reference evidence="12" key="1">
    <citation type="journal article" date="2021" name="Front. Plant Sci.">
        <title>Chromosome-Scale Genome Assembly for Chinese Sour Jujube and Insights Into Its Genome Evolution and Domestication Signature.</title>
        <authorList>
            <person name="Shen L.-Y."/>
            <person name="Luo H."/>
            <person name="Wang X.-L."/>
            <person name="Wang X.-M."/>
            <person name="Qiu X.-J."/>
            <person name="Liu H."/>
            <person name="Zhou S.-S."/>
            <person name="Jia K.-H."/>
            <person name="Nie S."/>
            <person name="Bao Y.-T."/>
            <person name="Zhang R.-G."/>
            <person name="Yun Q.-Z."/>
            <person name="Chai Y.-H."/>
            <person name="Lu J.-Y."/>
            <person name="Li Y."/>
            <person name="Zhao S.-W."/>
            <person name="Mao J.-F."/>
            <person name="Jia S.-G."/>
            <person name="Mao Y.-M."/>
        </authorList>
    </citation>
    <scope>NUCLEOTIDE SEQUENCE</scope>
    <source>
        <strain evidence="12">AT0</strain>
        <tissue evidence="12">Leaf</tissue>
    </source>
</reference>
<dbReference type="GO" id="GO:0006281">
    <property type="term" value="P:DNA repair"/>
    <property type="evidence" value="ECO:0007669"/>
    <property type="project" value="UniProtKB-KW"/>
</dbReference>
<dbReference type="Gene3D" id="3.30.470.30">
    <property type="entry name" value="DNA ligase/mRNA capping enzyme"/>
    <property type="match status" value="1"/>
</dbReference>
<dbReference type="PROSITE" id="PS50160">
    <property type="entry name" value="DNA_LIGASE_A3"/>
    <property type="match status" value="1"/>
</dbReference>
<dbReference type="InterPro" id="IPR036599">
    <property type="entry name" value="DNA_ligase_N_sf"/>
</dbReference>
<sequence length="703" mass="78678">MAGARAATKMKMQSSDPKKRKAVDSNPPPKPDSPPNSVGSREAAPAAPAAKKACFRWALRSSGSVEEEEEERRGVSELKSKITELKKKAWDFKPESVASCWKHRQSESERVPFLFLSLAFDLIANETRRIVITDIVCNMLRTVMHTTTTTTTHEDLLAVVYRSANRIAPAYQGLELGIGDASIINALSEAYGSGKSEVKRQYKDLGDLGLVAKARRSSHNMVRRRPNPLTVANVLKTFRLIAKDSGKDSQMKKKNHIKALLLAATDCEPQYLIRLLQAVKIVKQVYSVLPDYGVWDLQKTCNFTVVIPVGPMQANPTKGVSKIVQKFQDTEYTCEYKYDGERAQIHYLEDGSVAPVKIYSRNAERNTGKFPDVVAAVSRLKQSSVRSFVLDCELVAYDREKQKILPFQVLSTQARKNVVMSEIKCLYGSFEEEAGYFQFATAITSNDINQIQKFFDASVDGSCEGLIIKTLNKDATYEPSKRSLNWLKLKKDYMDGIGDSLDLVPIAAFHCRENVQVSMVPFFWLVMTTVTKFQSICKIGTGFSEAMLEERSASLRSEVIPQPKVWEVKAADLTISPVHRAAVGIVDLDKVADIYTAQSRNHKIKMQGQSSDSGRSYFSVEHLEVYGFHCMDRLRIFSPTSANFPKQCWAVIAFVHGLVHLFEGTLDLIAVTCNIESTPEMVQTGVGLDLKDQSSSHFWFFIH</sequence>
<comment type="similarity">
    <text evidence="1">Belongs to the ATP-dependent DNA ligase family.</text>
</comment>
<protein>
    <recommendedName>
        <fullName evidence="11">ATP-dependent DNA ligase family profile domain-containing protein</fullName>
    </recommendedName>
</protein>
<dbReference type="Gene3D" id="3.30.1490.70">
    <property type="match status" value="1"/>
</dbReference>
<dbReference type="Pfam" id="PF01068">
    <property type="entry name" value="DNA_ligase_A_M"/>
    <property type="match status" value="2"/>
</dbReference>
<evidence type="ECO:0000256" key="2">
    <source>
        <dbReference type="ARBA" id="ARBA00022598"/>
    </source>
</evidence>
<comment type="caution">
    <text evidence="12">The sequence shown here is derived from an EMBL/GenBank/DDBJ whole genome shotgun (WGS) entry which is preliminary data.</text>
</comment>
<keyword evidence="9" id="KW-0131">Cell cycle</keyword>
<accession>A0A978VLC8</accession>
<dbReference type="Pfam" id="PF04675">
    <property type="entry name" value="DNA_ligase_A_N"/>
    <property type="match status" value="1"/>
</dbReference>
<evidence type="ECO:0000256" key="5">
    <source>
        <dbReference type="ARBA" id="ARBA00022763"/>
    </source>
</evidence>
<dbReference type="PROSITE" id="PS00697">
    <property type="entry name" value="DNA_LIGASE_A1"/>
    <property type="match status" value="1"/>
</dbReference>
<dbReference type="Proteomes" id="UP000813462">
    <property type="component" value="Unassembled WGS sequence"/>
</dbReference>
<dbReference type="GO" id="GO:0003677">
    <property type="term" value="F:DNA binding"/>
    <property type="evidence" value="ECO:0007669"/>
    <property type="project" value="InterPro"/>
</dbReference>
<keyword evidence="3" id="KW-0132">Cell division</keyword>
<evidence type="ECO:0000256" key="1">
    <source>
        <dbReference type="ARBA" id="ARBA00007572"/>
    </source>
</evidence>
<evidence type="ECO:0000256" key="3">
    <source>
        <dbReference type="ARBA" id="ARBA00022618"/>
    </source>
</evidence>
<dbReference type="GO" id="GO:0051301">
    <property type="term" value="P:cell division"/>
    <property type="evidence" value="ECO:0007669"/>
    <property type="project" value="UniProtKB-KW"/>
</dbReference>
<keyword evidence="4" id="KW-0547">Nucleotide-binding</keyword>
<dbReference type="GO" id="GO:0006310">
    <property type="term" value="P:DNA recombination"/>
    <property type="evidence" value="ECO:0007669"/>
    <property type="project" value="UniProtKB-KW"/>
</dbReference>
<dbReference type="PROSITE" id="PS00333">
    <property type="entry name" value="DNA_LIGASE_A2"/>
    <property type="match status" value="1"/>
</dbReference>
<evidence type="ECO:0000256" key="4">
    <source>
        <dbReference type="ARBA" id="ARBA00022741"/>
    </source>
</evidence>
<dbReference type="PANTHER" id="PTHR45674:SF4">
    <property type="entry name" value="DNA LIGASE 1"/>
    <property type="match status" value="1"/>
</dbReference>
<evidence type="ECO:0000259" key="11">
    <source>
        <dbReference type="PROSITE" id="PS50160"/>
    </source>
</evidence>
<dbReference type="InterPro" id="IPR012340">
    <property type="entry name" value="NA-bd_OB-fold"/>
</dbReference>
<dbReference type="GO" id="GO:0006273">
    <property type="term" value="P:lagging strand elongation"/>
    <property type="evidence" value="ECO:0007669"/>
    <property type="project" value="TreeGrafter"/>
</dbReference>
<dbReference type="SUPFAM" id="SSF50249">
    <property type="entry name" value="Nucleic acid-binding proteins"/>
    <property type="match status" value="1"/>
</dbReference>
<organism evidence="12 13">
    <name type="scientific">Ziziphus jujuba var. spinosa</name>
    <dbReference type="NCBI Taxonomy" id="714518"/>
    <lineage>
        <taxon>Eukaryota</taxon>
        <taxon>Viridiplantae</taxon>
        <taxon>Streptophyta</taxon>
        <taxon>Embryophyta</taxon>
        <taxon>Tracheophyta</taxon>
        <taxon>Spermatophyta</taxon>
        <taxon>Magnoliopsida</taxon>
        <taxon>eudicotyledons</taxon>
        <taxon>Gunneridae</taxon>
        <taxon>Pentapetalae</taxon>
        <taxon>rosids</taxon>
        <taxon>fabids</taxon>
        <taxon>Rosales</taxon>
        <taxon>Rhamnaceae</taxon>
        <taxon>Paliureae</taxon>
        <taxon>Ziziphus</taxon>
    </lineage>
</organism>
<evidence type="ECO:0000313" key="12">
    <source>
        <dbReference type="EMBL" id="KAH7533897.1"/>
    </source>
</evidence>
<dbReference type="InterPro" id="IPR016059">
    <property type="entry name" value="DNA_ligase_ATP-dep_CS"/>
</dbReference>
<keyword evidence="2" id="KW-0436">Ligase</keyword>
<dbReference type="InterPro" id="IPR050191">
    <property type="entry name" value="ATP-dep_DNA_ligase"/>
</dbReference>
<dbReference type="CDD" id="cd07900">
    <property type="entry name" value="Adenylation_DNA_ligase_I_Euk"/>
    <property type="match status" value="1"/>
</dbReference>
<dbReference type="EMBL" id="JAEACU010000004">
    <property type="protein sequence ID" value="KAH7533897.1"/>
    <property type="molecule type" value="Genomic_DNA"/>
</dbReference>
<evidence type="ECO:0000256" key="8">
    <source>
        <dbReference type="ARBA" id="ARBA00023204"/>
    </source>
</evidence>
<keyword evidence="7" id="KW-0233">DNA recombination</keyword>
<dbReference type="SUPFAM" id="SSF56091">
    <property type="entry name" value="DNA ligase/mRNA capping enzyme, catalytic domain"/>
    <property type="match status" value="1"/>
</dbReference>
<dbReference type="Gene3D" id="2.40.50.140">
    <property type="entry name" value="Nucleic acid-binding proteins"/>
    <property type="match status" value="1"/>
</dbReference>
<evidence type="ECO:0000256" key="6">
    <source>
        <dbReference type="ARBA" id="ARBA00022840"/>
    </source>
</evidence>
<proteinExistence type="inferred from homology"/>
<dbReference type="GO" id="GO:0003910">
    <property type="term" value="F:DNA ligase (ATP) activity"/>
    <property type="evidence" value="ECO:0007669"/>
    <property type="project" value="InterPro"/>
</dbReference>
<gene>
    <name evidence="12" type="ORF">FEM48_Zijuj04G0180300</name>
</gene>
<dbReference type="GO" id="GO:0005739">
    <property type="term" value="C:mitochondrion"/>
    <property type="evidence" value="ECO:0007669"/>
    <property type="project" value="TreeGrafter"/>
</dbReference>
<evidence type="ECO:0000256" key="9">
    <source>
        <dbReference type="ARBA" id="ARBA00023306"/>
    </source>
</evidence>
<keyword evidence="5" id="KW-0227">DNA damage</keyword>
<feature type="domain" description="ATP-dependent DNA ligase family profile" evidence="11">
    <location>
        <begin position="426"/>
        <end position="510"/>
    </location>
</feature>
<keyword evidence="8" id="KW-0234">DNA repair</keyword>
<dbReference type="GO" id="GO:0005634">
    <property type="term" value="C:nucleus"/>
    <property type="evidence" value="ECO:0007669"/>
    <property type="project" value="TreeGrafter"/>
</dbReference>
<dbReference type="PANTHER" id="PTHR45674">
    <property type="entry name" value="DNA LIGASE 1/3 FAMILY MEMBER"/>
    <property type="match status" value="1"/>
</dbReference>
<dbReference type="GO" id="GO:0005524">
    <property type="term" value="F:ATP binding"/>
    <property type="evidence" value="ECO:0007669"/>
    <property type="project" value="UniProtKB-KW"/>
</dbReference>
<evidence type="ECO:0000313" key="13">
    <source>
        <dbReference type="Proteomes" id="UP000813462"/>
    </source>
</evidence>
<dbReference type="InterPro" id="IPR012308">
    <property type="entry name" value="DNA_ligase_ATP-dep_N"/>
</dbReference>
<feature type="region of interest" description="Disordered" evidence="10">
    <location>
        <begin position="1"/>
        <end position="47"/>
    </location>
</feature>